<dbReference type="NCBIfam" id="NF008528">
    <property type="entry name" value="PRK11463.1-2"/>
    <property type="match status" value="1"/>
</dbReference>
<organism evidence="2 3">
    <name type="scientific">Mesocricetibacter intestinalis</name>
    <dbReference type="NCBI Taxonomy" id="1521930"/>
    <lineage>
        <taxon>Bacteria</taxon>
        <taxon>Pseudomonadati</taxon>
        <taxon>Pseudomonadota</taxon>
        <taxon>Gammaproteobacteria</taxon>
        <taxon>Pasteurellales</taxon>
        <taxon>Pasteurellaceae</taxon>
        <taxon>Mesocricetibacter</taxon>
    </lineage>
</organism>
<dbReference type="GO" id="GO:0016020">
    <property type="term" value="C:membrane"/>
    <property type="evidence" value="ECO:0007669"/>
    <property type="project" value="InterPro"/>
</dbReference>
<evidence type="ECO:0000313" key="2">
    <source>
        <dbReference type="EMBL" id="TDQ58063.1"/>
    </source>
</evidence>
<dbReference type="RefSeq" id="WP_133544332.1">
    <property type="nucleotide sequence ID" value="NZ_SNYQ01000003.1"/>
</dbReference>
<dbReference type="InterPro" id="IPR007313">
    <property type="entry name" value="FxsA"/>
</dbReference>
<reference evidence="2 3" key="1">
    <citation type="submission" date="2019-03" db="EMBL/GenBank/DDBJ databases">
        <title>Genomic Encyclopedia of Type Strains, Phase IV (KMG-IV): sequencing the most valuable type-strain genomes for metagenomic binning, comparative biology and taxonomic classification.</title>
        <authorList>
            <person name="Goeker M."/>
        </authorList>
    </citation>
    <scope>NUCLEOTIDE SEQUENCE [LARGE SCALE GENOMIC DNA]</scope>
    <source>
        <strain evidence="2 3">DSM 28403</strain>
    </source>
</reference>
<dbReference type="Proteomes" id="UP000295657">
    <property type="component" value="Unassembled WGS sequence"/>
</dbReference>
<feature type="transmembrane region" description="Helical" evidence="1">
    <location>
        <begin position="29"/>
        <end position="48"/>
    </location>
</feature>
<proteinExistence type="predicted"/>
<keyword evidence="1" id="KW-1133">Transmembrane helix</keyword>
<feature type="transmembrane region" description="Helical" evidence="1">
    <location>
        <begin position="78"/>
        <end position="102"/>
    </location>
</feature>
<protein>
    <submittedName>
        <fullName evidence="2">UPF0716 protein FxsA</fullName>
    </submittedName>
</protein>
<comment type="caution">
    <text evidence="2">The sequence shown here is derived from an EMBL/GenBank/DDBJ whole genome shotgun (WGS) entry which is preliminary data.</text>
</comment>
<gene>
    <name evidence="2" type="ORF">EDC45_1135</name>
</gene>
<keyword evidence="3" id="KW-1185">Reference proteome</keyword>
<evidence type="ECO:0000313" key="3">
    <source>
        <dbReference type="Proteomes" id="UP000295657"/>
    </source>
</evidence>
<evidence type="ECO:0000256" key="1">
    <source>
        <dbReference type="SAM" id="Phobius"/>
    </source>
</evidence>
<dbReference type="EMBL" id="SNYQ01000003">
    <property type="protein sequence ID" value="TDQ58063.1"/>
    <property type="molecule type" value="Genomic_DNA"/>
</dbReference>
<dbReference type="AlphaFoldDB" id="A0A4R6VCP4"/>
<name>A0A4R6VCP4_9PAST</name>
<sequence>MPLFIFLLFAFLFIYIELSLILWLGDLIGAFGVILLLILSALIGIGMIRTRGWYSVIGVRRQIARGEIPTRSLLKSGLWIGAGILFLIPGFVTDLCAVFLLLPPVRLAIERFIGKGFNFIGAAFRRTTGASFYRARGDGEDIFEAEYEKEADEDKKLK</sequence>
<keyword evidence="1" id="KW-0472">Membrane</keyword>
<dbReference type="Pfam" id="PF04186">
    <property type="entry name" value="FxsA"/>
    <property type="match status" value="1"/>
</dbReference>
<accession>A0A4R6VCP4</accession>
<dbReference type="PANTHER" id="PTHR35335:SF1">
    <property type="entry name" value="UPF0716 PROTEIN FXSA"/>
    <property type="match status" value="1"/>
</dbReference>
<dbReference type="PANTHER" id="PTHR35335">
    <property type="entry name" value="UPF0716 PROTEIN FXSA"/>
    <property type="match status" value="1"/>
</dbReference>
<dbReference type="OrthoDB" id="9792788at2"/>
<keyword evidence="1" id="KW-0812">Transmembrane</keyword>